<evidence type="ECO:0000313" key="3">
    <source>
        <dbReference type="Proteomes" id="UP000316199"/>
    </source>
</evidence>
<dbReference type="PANTHER" id="PTHR45947">
    <property type="entry name" value="SULFOQUINOVOSYL TRANSFERASE SQD2"/>
    <property type="match status" value="1"/>
</dbReference>
<evidence type="ECO:0000313" key="2">
    <source>
        <dbReference type="EMBL" id="RZO76720.1"/>
    </source>
</evidence>
<name>A0A520S2L8_9GAMM</name>
<reference evidence="2 3" key="1">
    <citation type="submission" date="2019-02" db="EMBL/GenBank/DDBJ databases">
        <title>Prokaryotic population dynamics and viral predation in marine succession experiment using metagenomics: the confinement effect.</title>
        <authorList>
            <person name="Haro-Moreno J.M."/>
            <person name="Rodriguez-Valera F."/>
            <person name="Lopez-Perez M."/>
        </authorList>
    </citation>
    <scope>NUCLEOTIDE SEQUENCE [LARGE SCALE GENOMIC DNA]</scope>
    <source>
        <strain evidence="2">MED-G157</strain>
    </source>
</reference>
<dbReference type="PANTHER" id="PTHR45947:SF3">
    <property type="entry name" value="SULFOQUINOVOSYL TRANSFERASE SQD2"/>
    <property type="match status" value="1"/>
</dbReference>
<keyword evidence="2" id="KW-0808">Transferase</keyword>
<sequence length="382" mass="43230">MSVSASRKLKILQLCHDYKGPFPLICRQYCDAFSNADVTTIYLKGQASNIITERTGGDKVIYLHSPSRSLRGVKFSLLCRLFVFFYRANFDIVIAHRYKPIYLAGVISFFYRSLLILGVVHEHNVFHRFTRASFLKFWRRGIHLIAVSRSVANNIAQAIPSIARDRRIHVLGHALSKDAKLLSRETAREMFGISSDYFIFGAVGRLIEKKRFDLLLIAFAAAEFDDNCVLVILGDGPQASSLTDLAKSLGILDQVFFVGHLDRAAQYYKAFDCFVMPSSEAEAFGVVLLEAMFARLPIIASDAPGLDDVLCNVGIRFSGQEELTRNLQRLYRLSSDQRSELGFTARERLDQEFFIESFSKKLKQLPPMLAFSKVDFSPSEEF</sequence>
<dbReference type="InterPro" id="IPR050194">
    <property type="entry name" value="Glycosyltransferase_grp1"/>
</dbReference>
<dbReference type="SUPFAM" id="SSF53756">
    <property type="entry name" value="UDP-Glycosyltransferase/glycogen phosphorylase"/>
    <property type="match status" value="1"/>
</dbReference>
<dbReference type="Proteomes" id="UP000316199">
    <property type="component" value="Unassembled WGS sequence"/>
</dbReference>
<dbReference type="GO" id="GO:0016757">
    <property type="term" value="F:glycosyltransferase activity"/>
    <property type="evidence" value="ECO:0007669"/>
    <property type="project" value="InterPro"/>
</dbReference>
<organism evidence="2 3">
    <name type="scientific">OM182 bacterium</name>
    <dbReference type="NCBI Taxonomy" id="2510334"/>
    <lineage>
        <taxon>Bacteria</taxon>
        <taxon>Pseudomonadati</taxon>
        <taxon>Pseudomonadota</taxon>
        <taxon>Gammaproteobacteria</taxon>
        <taxon>OMG group</taxon>
        <taxon>OM182 clade</taxon>
    </lineage>
</organism>
<proteinExistence type="predicted"/>
<dbReference type="AlphaFoldDB" id="A0A520S2L8"/>
<feature type="domain" description="Glycosyl transferase family 1" evidence="1">
    <location>
        <begin position="184"/>
        <end position="314"/>
    </location>
</feature>
<dbReference type="Gene3D" id="3.40.50.2000">
    <property type="entry name" value="Glycogen Phosphorylase B"/>
    <property type="match status" value="2"/>
</dbReference>
<accession>A0A520S2L8</accession>
<dbReference type="CDD" id="cd03811">
    <property type="entry name" value="GT4_GT28_WabH-like"/>
    <property type="match status" value="1"/>
</dbReference>
<evidence type="ECO:0000259" key="1">
    <source>
        <dbReference type="Pfam" id="PF00534"/>
    </source>
</evidence>
<gene>
    <name evidence="2" type="ORF">EVA68_03255</name>
</gene>
<protein>
    <submittedName>
        <fullName evidence="2">Glycosyltransferase family 1 protein</fullName>
    </submittedName>
</protein>
<dbReference type="InterPro" id="IPR001296">
    <property type="entry name" value="Glyco_trans_1"/>
</dbReference>
<dbReference type="EMBL" id="SHAG01000008">
    <property type="protein sequence ID" value="RZO76720.1"/>
    <property type="molecule type" value="Genomic_DNA"/>
</dbReference>
<comment type="caution">
    <text evidence="2">The sequence shown here is derived from an EMBL/GenBank/DDBJ whole genome shotgun (WGS) entry which is preliminary data.</text>
</comment>
<dbReference type="Pfam" id="PF00534">
    <property type="entry name" value="Glycos_transf_1"/>
    <property type="match status" value="1"/>
</dbReference>